<feature type="region of interest" description="Disordered" evidence="1">
    <location>
        <begin position="1"/>
        <end position="24"/>
    </location>
</feature>
<evidence type="ECO:0000313" key="3">
    <source>
        <dbReference type="EMBL" id="KAA5544374.1"/>
    </source>
</evidence>
<proteinExistence type="predicted"/>
<gene>
    <name evidence="3" type="ORF">FYK55_08480</name>
</gene>
<name>A0A5M6DA16_9BACT</name>
<feature type="transmembrane region" description="Helical" evidence="2">
    <location>
        <begin position="72"/>
        <end position="91"/>
    </location>
</feature>
<organism evidence="3 4">
    <name type="scientific">Roseiconus nitratireducens</name>
    <dbReference type="NCBI Taxonomy" id="2605748"/>
    <lineage>
        <taxon>Bacteria</taxon>
        <taxon>Pseudomonadati</taxon>
        <taxon>Planctomycetota</taxon>
        <taxon>Planctomycetia</taxon>
        <taxon>Pirellulales</taxon>
        <taxon>Pirellulaceae</taxon>
        <taxon>Roseiconus</taxon>
    </lineage>
</organism>
<feature type="transmembrane region" description="Helical" evidence="2">
    <location>
        <begin position="307"/>
        <end position="330"/>
    </location>
</feature>
<dbReference type="Proteomes" id="UP000324479">
    <property type="component" value="Unassembled WGS sequence"/>
</dbReference>
<accession>A0A5M6DA16</accession>
<protein>
    <submittedName>
        <fullName evidence="3">Uncharacterized protein</fullName>
    </submittedName>
</protein>
<keyword evidence="2" id="KW-1133">Transmembrane helix</keyword>
<dbReference type="EMBL" id="VWOX01000004">
    <property type="protein sequence ID" value="KAA5544374.1"/>
    <property type="molecule type" value="Genomic_DNA"/>
</dbReference>
<sequence length="417" mass="46489">MSVSPNPYSPPPESAPPSADATVAPPRYLGRLTEISGELETAEAIALAKACKPISLPSIDQQPQASFRKSSLVAPTVVIVAVTGLFVLRLYRTGPALALSPAALIASLLLPLVFVILFAWMLYRRGNQYAACDPPLEGETVMRLGPLGAAFVKRTRDGRAIEIFCSWRQMQVTASDDAWLFNIGMTSPMLVAKRWLDRDQDVQAVEQLVLEITQWNTDHQPVWSLSEVPEEAMESFPSFPPESIRFEGDSLIELDRRQQLADRLRDELPEYSLGRSIWMRHSAWKALFWGVVALTAIRMAYDVYRQGLFFFQSWMLILLVAASIVCWTFYKISGAVHQRLAFAGALTESDLWLNYRLLMIRLPLGSFPYRNLVENTIVLGTATGSSVAVLADSYFKNRVDFQRAVDTVVPEASASLP</sequence>
<comment type="caution">
    <text evidence="3">The sequence shown here is derived from an EMBL/GenBank/DDBJ whole genome shotgun (WGS) entry which is preliminary data.</text>
</comment>
<evidence type="ECO:0000313" key="4">
    <source>
        <dbReference type="Proteomes" id="UP000324479"/>
    </source>
</evidence>
<evidence type="ECO:0000256" key="2">
    <source>
        <dbReference type="SAM" id="Phobius"/>
    </source>
</evidence>
<keyword evidence="4" id="KW-1185">Reference proteome</keyword>
<dbReference type="RefSeq" id="WP_150075982.1">
    <property type="nucleotide sequence ID" value="NZ_VWOX01000004.1"/>
</dbReference>
<keyword evidence="2" id="KW-0472">Membrane</keyword>
<evidence type="ECO:0000256" key="1">
    <source>
        <dbReference type="SAM" id="MobiDB-lite"/>
    </source>
</evidence>
<keyword evidence="2" id="KW-0812">Transmembrane</keyword>
<feature type="transmembrane region" description="Helical" evidence="2">
    <location>
        <begin position="103"/>
        <end position="123"/>
    </location>
</feature>
<dbReference type="AlphaFoldDB" id="A0A5M6DA16"/>
<reference evidence="3 4" key="1">
    <citation type="submission" date="2019-08" db="EMBL/GenBank/DDBJ databases">
        <authorList>
            <person name="Dhanesh K."/>
            <person name="Kumar G."/>
            <person name="Sasikala C."/>
            <person name="Venkata Ramana C."/>
        </authorList>
    </citation>
    <scope>NUCLEOTIDE SEQUENCE [LARGE SCALE GENOMIC DNA]</scope>
    <source>
        <strain evidence="3 4">JC645</strain>
    </source>
</reference>